<dbReference type="PANTHER" id="PTHR36922">
    <property type="entry name" value="BLL2446 PROTEIN"/>
    <property type="match status" value="1"/>
</dbReference>
<comment type="caution">
    <text evidence="1">The sequence shown here is derived from an EMBL/GenBank/DDBJ whole genome shotgun (WGS) entry which is preliminary data.</text>
</comment>
<gene>
    <name evidence="1" type="ORF">LSUB1_G005081</name>
</gene>
<proteinExistence type="predicted"/>
<dbReference type="OrthoDB" id="3724345at2759"/>
<sequence length="166" mass="18739">MAPLSLYSITVPPFLKQLRMLLNILEKGKAHLNGNEAKILESRLIEDMGPLVFQIQRVSDSAKGVAVRVGKVEPESWPDNEKTFPEVEARLKKTIAFLEKVDPKSMDGMEDQEIVMKTGSGEKRFSATDYVLNYAIPNFYFHSVTTYGLLRKEGVPVGKKDYMGWV</sequence>
<dbReference type="AlphaFoldDB" id="A0A8H8RJQ3"/>
<dbReference type="PANTHER" id="PTHR36922:SF1">
    <property type="entry name" value="DUF1993 DOMAIN-CONTAINING PROTEIN"/>
    <property type="match status" value="1"/>
</dbReference>
<dbReference type="Proteomes" id="UP000462212">
    <property type="component" value="Unassembled WGS sequence"/>
</dbReference>
<dbReference type="InterPro" id="IPR018531">
    <property type="entry name" value="DUF1993"/>
</dbReference>
<evidence type="ECO:0008006" key="3">
    <source>
        <dbReference type="Google" id="ProtNLM"/>
    </source>
</evidence>
<accession>A0A8H8RJQ3</accession>
<protein>
    <recommendedName>
        <fullName evidence="3">DUF1993 domain-containing protein</fullName>
    </recommendedName>
</protein>
<dbReference type="InterPro" id="IPR034660">
    <property type="entry name" value="DinB/YfiT-like"/>
</dbReference>
<dbReference type="Pfam" id="PF09351">
    <property type="entry name" value="DUF1993"/>
    <property type="match status" value="1"/>
</dbReference>
<evidence type="ECO:0000313" key="2">
    <source>
        <dbReference type="Proteomes" id="UP000462212"/>
    </source>
</evidence>
<organism evidence="1 2">
    <name type="scientific">Lachnellula subtilissima</name>
    <dbReference type="NCBI Taxonomy" id="602034"/>
    <lineage>
        <taxon>Eukaryota</taxon>
        <taxon>Fungi</taxon>
        <taxon>Dikarya</taxon>
        <taxon>Ascomycota</taxon>
        <taxon>Pezizomycotina</taxon>
        <taxon>Leotiomycetes</taxon>
        <taxon>Helotiales</taxon>
        <taxon>Lachnaceae</taxon>
        <taxon>Lachnellula</taxon>
    </lineage>
</organism>
<name>A0A8H8RJQ3_9HELO</name>
<dbReference type="EMBL" id="QGMJ01000447">
    <property type="protein sequence ID" value="TVY36226.1"/>
    <property type="molecule type" value="Genomic_DNA"/>
</dbReference>
<dbReference type="Gene3D" id="1.20.120.450">
    <property type="entry name" value="dinb family like domain"/>
    <property type="match status" value="1"/>
</dbReference>
<evidence type="ECO:0000313" key="1">
    <source>
        <dbReference type="EMBL" id="TVY36226.1"/>
    </source>
</evidence>
<reference evidence="1 2" key="1">
    <citation type="submission" date="2018-05" db="EMBL/GenBank/DDBJ databases">
        <title>Genome sequencing and assembly of the regulated plant pathogen Lachnellula willkommii and related sister species for the development of diagnostic species identification markers.</title>
        <authorList>
            <person name="Giroux E."/>
            <person name="Bilodeau G."/>
        </authorList>
    </citation>
    <scope>NUCLEOTIDE SEQUENCE [LARGE SCALE GENOMIC DNA]</scope>
    <source>
        <strain evidence="1 2">CBS 197.66</strain>
    </source>
</reference>
<keyword evidence="2" id="KW-1185">Reference proteome</keyword>
<dbReference type="SUPFAM" id="SSF109854">
    <property type="entry name" value="DinB/YfiT-like putative metalloenzymes"/>
    <property type="match status" value="1"/>
</dbReference>